<dbReference type="CTD" id="64132"/>
<feature type="compositionally biased region" description="Low complexity" evidence="27">
    <location>
        <begin position="92"/>
        <end position="109"/>
    </location>
</feature>
<evidence type="ECO:0000256" key="14">
    <source>
        <dbReference type="ARBA" id="ARBA00022723"/>
    </source>
</evidence>
<accession>A0A3Q3AKX7</accession>
<evidence type="ECO:0000313" key="29">
    <source>
        <dbReference type="Ensembl" id="ENSKMAP00000012054.1"/>
    </source>
</evidence>
<evidence type="ECO:0000256" key="20">
    <source>
        <dbReference type="ARBA" id="ARBA00023157"/>
    </source>
</evidence>
<comment type="similarity">
    <text evidence="7">Belongs to the glycosyltransferase 14 family. XylT subfamily.</text>
</comment>
<keyword evidence="20" id="KW-1015">Disulfide bond</keyword>
<comment type="pathway">
    <text evidence="5">Glycan metabolism; chondroitin sulfate biosynthesis.</text>
</comment>
<keyword evidence="19" id="KW-0472">Membrane</keyword>
<dbReference type="PANTHER" id="PTHR46025">
    <property type="entry name" value="XYLOSYLTRANSFERASE OXT"/>
    <property type="match status" value="1"/>
</dbReference>
<evidence type="ECO:0000313" key="30">
    <source>
        <dbReference type="Proteomes" id="UP000264800"/>
    </source>
</evidence>
<organism evidence="29 30">
    <name type="scientific">Kryptolebias marmoratus</name>
    <name type="common">Mangrove killifish</name>
    <name type="synonym">Rivulus marmoratus</name>
    <dbReference type="NCBI Taxonomy" id="37003"/>
    <lineage>
        <taxon>Eukaryota</taxon>
        <taxon>Metazoa</taxon>
        <taxon>Chordata</taxon>
        <taxon>Craniata</taxon>
        <taxon>Vertebrata</taxon>
        <taxon>Euteleostomi</taxon>
        <taxon>Actinopterygii</taxon>
        <taxon>Neopterygii</taxon>
        <taxon>Teleostei</taxon>
        <taxon>Neoteleostei</taxon>
        <taxon>Acanthomorphata</taxon>
        <taxon>Ovalentaria</taxon>
        <taxon>Atherinomorphae</taxon>
        <taxon>Cyprinodontiformes</taxon>
        <taxon>Rivulidae</taxon>
        <taxon>Kryptolebias</taxon>
    </lineage>
</organism>
<dbReference type="GO" id="GO:0050650">
    <property type="term" value="P:chondroitin sulfate proteoglycan biosynthetic process"/>
    <property type="evidence" value="ECO:0007669"/>
    <property type="project" value="TreeGrafter"/>
</dbReference>
<dbReference type="RefSeq" id="XP_017283568.1">
    <property type="nucleotide sequence ID" value="XM_017428079.3"/>
</dbReference>
<dbReference type="GeneID" id="108242925"/>
<dbReference type="KEGG" id="kmr:108242925"/>
<dbReference type="EC" id="2.4.2.26" evidence="9"/>
<feature type="region of interest" description="Disordered" evidence="27">
    <location>
        <begin position="855"/>
        <end position="879"/>
    </location>
</feature>
<evidence type="ECO:0000256" key="22">
    <source>
        <dbReference type="ARBA" id="ARBA00023211"/>
    </source>
</evidence>
<evidence type="ECO:0000256" key="25">
    <source>
        <dbReference type="ARBA" id="ARBA00045793"/>
    </source>
</evidence>
<sequence length="879" mass="99514">MVASVRVLKLLRRYKPAISAALIILLIQGLVVWSLRSLEEGEAERKTRRSKLPDHNSQDSKRDSSLWEKANSLSGRNRGRWSTRFERTGGTAASAQRKGSSSRRGGNSRIRQKAPQERGMPAAGLDVVPHDPSSSRNFSESRGGVDGAAKVPAAFLPGEPGSVDGAHQTPNTDFVPKCDIVGKDALSALHRAASQQCRQEIANIVCQHQAGQLMPDSLPQFCPQIGVSQPAQTAGEEDFSLSKVDNPVRVAFVLMVHGRAVRQLKRLIKALYHRDHFYYIHVDKRSGYMHREVLKLAEQYPNVRATPWRMVTIWGGASLLKAYLHSMQDLLAMRDWKWDFFINLSATDFPTRTNDELVAFLSLHRDKNFLKSHGRENARFIKKQGLDRLFHECDNHMWRLGERSIPEGLEVSGGSDWFALTRRFVEYVINSQDKLVSGLKQFYSYALLPAESFFHTVLGNSHMCDTLVDNNLRVTNWNRKLGCKCQYKHIVDWCGCSPNDFKPQDLIRIQQLSRPTFFARKFESTVNQEAIDILDTHLYGQYAPGTVALKAYWESVFEQSDGMGSLSDVALTAYTSFFRLALKNLRSTQSNMKACRFEPVAYPLSIHLYFYDDRFQGYLIRQEVQAAESKDRETVEVWAVPQSTLVLETNLKEFERLKNLEIGTEWDPKERLFRNFGGIIGPLDEPLAVQKWARGPNLTATIVWIDPALVVAASYDISVDVDAEYTQYKPPLQHPLRPGTWTVRVLKQWKRIAEVRFFVMPLTFNNKEPLRKDEDSWLHSGPPGNLYLDQSFQQLSSVLKLPPQQPAMQAAQRNAQLVGRPLEAWLDTLVGTYWVTGDLCATKTSACPALRSCSKTSWSSLSPDPKSELGPVKSDGRIR</sequence>
<dbReference type="UniPathway" id="UPA00756"/>
<dbReference type="Pfam" id="PF12529">
    <property type="entry name" value="Xylo_C"/>
    <property type="match status" value="1"/>
</dbReference>
<evidence type="ECO:0000256" key="6">
    <source>
        <dbReference type="ARBA" id="ARBA00005093"/>
    </source>
</evidence>
<comment type="cofactor">
    <cofactor evidence="1">
        <name>Mn(2+)</name>
        <dbReference type="ChEBI" id="CHEBI:29035"/>
    </cofactor>
</comment>
<proteinExistence type="inferred from homology"/>
<evidence type="ECO:0000256" key="3">
    <source>
        <dbReference type="ARBA" id="ARBA00004323"/>
    </source>
</evidence>
<evidence type="ECO:0000256" key="1">
    <source>
        <dbReference type="ARBA" id="ARBA00001936"/>
    </source>
</evidence>
<feature type="region of interest" description="Disordered" evidence="27">
    <location>
        <begin position="43"/>
        <end position="146"/>
    </location>
</feature>
<evidence type="ECO:0000256" key="4">
    <source>
        <dbReference type="ARBA" id="ARBA00004613"/>
    </source>
</evidence>
<keyword evidence="12" id="KW-0808">Transferase</keyword>
<dbReference type="GO" id="GO:0000139">
    <property type="term" value="C:Golgi membrane"/>
    <property type="evidence" value="ECO:0007669"/>
    <property type="project" value="UniProtKB-SubCell"/>
</dbReference>
<keyword evidence="18" id="KW-0333">Golgi apparatus</keyword>
<evidence type="ECO:0000256" key="12">
    <source>
        <dbReference type="ARBA" id="ARBA00022679"/>
    </source>
</evidence>
<evidence type="ECO:0000256" key="18">
    <source>
        <dbReference type="ARBA" id="ARBA00023034"/>
    </source>
</evidence>
<dbReference type="InterPro" id="IPR003406">
    <property type="entry name" value="Glyco_trans_14"/>
</dbReference>
<dbReference type="Pfam" id="PF02485">
    <property type="entry name" value="Branch"/>
    <property type="match status" value="1"/>
</dbReference>
<reference evidence="29" key="2">
    <citation type="submission" date="2025-09" db="UniProtKB">
        <authorList>
            <consortium name="Ensembl"/>
        </authorList>
    </citation>
    <scope>IDENTIFICATION</scope>
</reference>
<evidence type="ECO:0000256" key="9">
    <source>
        <dbReference type="ARBA" id="ARBA00011972"/>
    </source>
</evidence>
<evidence type="ECO:0000256" key="15">
    <source>
        <dbReference type="ARBA" id="ARBA00022842"/>
    </source>
</evidence>
<keyword evidence="22" id="KW-0464">Manganese</keyword>
<evidence type="ECO:0000256" key="2">
    <source>
        <dbReference type="ARBA" id="ARBA00001946"/>
    </source>
</evidence>
<evidence type="ECO:0000256" key="10">
    <source>
        <dbReference type="ARBA" id="ARBA00022525"/>
    </source>
</evidence>
<protein>
    <recommendedName>
        <fullName evidence="23">Xylosyltransferase 2</fullName>
        <ecNumber evidence="9">2.4.2.26</ecNumber>
    </recommendedName>
    <alternativeName>
        <fullName evidence="24">Xylosyltransferase II</fullName>
    </alternativeName>
</protein>
<evidence type="ECO:0000256" key="23">
    <source>
        <dbReference type="ARBA" id="ARBA00039683"/>
    </source>
</evidence>
<comment type="cofactor">
    <cofactor evidence="2">
        <name>Mg(2+)</name>
        <dbReference type="ChEBI" id="CHEBI:18420"/>
    </cofactor>
</comment>
<feature type="domain" description="Xylosyltransferase C-terminal" evidence="28">
    <location>
        <begin position="535"/>
        <end position="713"/>
    </location>
</feature>
<evidence type="ECO:0000256" key="17">
    <source>
        <dbReference type="ARBA" id="ARBA00022989"/>
    </source>
</evidence>
<evidence type="ECO:0000256" key="16">
    <source>
        <dbReference type="ARBA" id="ARBA00022968"/>
    </source>
</evidence>
<comment type="subcellular location">
    <subcellularLocation>
        <location evidence="3">Golgi apparatus membrane</location>
        <topology evidence="3">Single-pass type II membrane protein</topology>
    </subcellularLocation>
    <subcellularLocation>
        <location evidence="4">Secreted</location>
    </subcellularLocation>
</comment>
<evidence type="ECO:0000256" key="19">
    <source>
        <dbReference type="ARBA" id="ARBA00023136"/>
    </source>
</evidence>
<evidence type="ECO:0000256" key="27">
    <source>
        <dbReference type="SAM" id="MobiDB-lite"/>
    </source>
</evidence>
<dbReference type="OrthoDB" id="2019572at2759"/>
<comment type="function">
    <text evidence="25">Catalyzes the first step in the biosynthesis of chondroitin sulfate, heparan sulfate and dermatan sulfate proteoglycans, such as DCN. Transfers D-xylose from UDP-D-xylose to specific serine residues of the core protein.</text>
</comment>
<keyword evidence="14" id="KW-0479">Metal-binding</keyword>
<evidence type="ECO:0000256" key="21">
    <source>
        <dbReference type="ARBA" id="ARBA00023180"/>
    </source>
</evidence>
<evidence type="ECO:0000256" key="24">
    <source>
        <dbReference type="ARBA" id="ARBA00041721"/>
    </source>
</evidence>
<keyword evidence="15" id="KW-0460">Magnesium</keyword>
<evidence type="ECO:0000256" key="8">
    <source>
        <dbReference type="ARBA" id="ARBA00011245"/>
    </source>
</evidence>
<evidence type="ECO:0000256" key="11">
    <source>
        <dbReference type="ARBA" id="ARBA00022676"/>
    </source>
</evidence>
<dbReference type="GeneTree" id="ENSGT00940000158326"/>
<dbReference type="Ensembl" id="ENSKMAT00000012236.1">
    <property type="protein sequence ID" value="ENSKMAP00000012054.1"/>
    <property type="gene ID" value="ENSKMAG00000009043.1"/>
</dbReference>
<feature type="compositionally biased region" description="Basic and acidic residues" evidence="27">
    <location>
        <begin position="43"/>
        <end position="66"/>
    </location>
</feature>
<dbReference type="PANTHER" id="PTHR46025:SF1">
    <property type="entry name" value="XYLOSYLTRANSFERASE 2"/>
    <property type="match status" value="1"/>
</dbReference>
<comment type="catalytic activity">
    <reaction evidence="26">
        <text>UDP-alpha-D-xylose + L-seryl-[protein] = 3-O-(beta-D-xylosyl)-L-seryl-[protein] + UDP + H(+)</text>
        <dbReference type="Rhea" id="RHEA:50192"/>
        <dbReference type="Rhea" id="RHEA-COMP:9863"/>
        <dbReference type="Rhea" id="RHEA-COMP:12567"/>
        <dbReference type="ChEBI" id="CHEBI:15378"/>
        <dbReference type="ChEBI" id="CHEBI:29999"/>
        <dbReference type="ChEBI" id="CHEBI:57632"/>
        <dbReference type="ChEBI" id="CHEBI:58223"/>
        <dbReference type="ChEBI" id="CHEBI:132085"/>
        <dbReference type="EC" id="2.4.2.26"/>
    </reaction>
</comment>
<dbReference type="STRING" id="37003.ENSKMAP00000012054"/>
<evidence type="ECO:0000256" key="13">
    <source>
        <dbReference type="ARBA" id="ARBA00022692"/>
    </source>
</evidence>
<dbReference type="InterPro" id="IPR043538">
    <property type="entry name" value="XYLT"/>
</dbReference>
<dbReference type="InterPro" id="IPR024448">
    <property type="entry name" value="XylT_C"/>
</dbReference>
<evidence type="ECO:0000259" key="28">
    <source>
        <dbReference type="Pfam" id="PF12529"/>
    </source>
</evidence>
<dbReference type="GO" id="GO:0005576">
    <property type="term" value="C:extracellular region"/>
    <property type="evidence" value="ECO:0007669"/>
    <property type="project" value="UniProtKB-SubCell"/>
</dbReference>
<dbReference type="GO" id="GO:0015012">
    <property type="term" value="P:heparan sulfate proteoglycan biosynthetic process"/>
    <property type="evidence" value="ECO:0007669"/>
    <property type="project" value="UniProtKB-UniPathway"/>
</dbReference>
<keyword evidence="11" id="KW-0328">Glycosyltransferase</keyword>
<dbReference type="GO" id="GO:0046872">
    <property type="term" value="F:metal ion binding"/>
    <property type="evidence" value="ECO:0007669"/>
    <property type="project" value="UniProtKB-KW"/>
</dbReference>
<comment type="pathway">
    <text evidence="6">Glycan metabolism; heparan sulfate biosynthesis.</text>
</comment>
<reference evidence="29" key="1">
    <citation type="submission" date="2025-08" db="UniProtKB">
        <authorList>
            <consortium name="Ensembl"/>
        </authorList>
    </citation>
    <scope>IDENTIFICATION</scope>
</reference>
<dbReference type="UniPathway" id="UPA00755"/>
<dbReference type="Proteomes" id="UP000264800">
    <property type="component" value="Unplaced"/>
</dbReference>
<dbReference type="AlphaFoldDB" id="A0A3Q3AKX7"/>
<keyword evidence="21" id="KW-0325">Glycoprotein</keyword>
<keyword evidence="10" id="KW-0964">Secreted</keyword>
<keyword evidence="30" id="KW-1185">Reference proteome</keyword>
<evidence type="ECO:0000256" key="7">
    <source>
        <dbReference type="ARBA" id="ARBA00010195"/>
    </source>
</evidence>
<keyword evidence="13" id="KW-0812">Transmembrane</keyword>
<keyword evidence="16" id="KW-0735">Signal-anchor</keyword>
<keyword evidence="17" id="KW-1133">Transmembrane helix</keyword>
<evidence type="ECO:0000256" key="5">
    <source>
        <dbReference type="ARBA" id="ARBA00004840"/>
    </source>
</evidence>
<name>A0A3Q3AKX7_KRYMA</name>
<evidence type="ECO:0000256" key="26">
    <source>
        <dbReference type="ARBA" id="ARBA00047847"/>
    </source>
</evidence>
<dbReference type="GO" id="GO:0030158">
    <property type="term" value="F:protein xylosyltransferase activity"/>
    <property type="evidence" value="ECO:0007669"/>
    <property type="project" value="UniProtKB-EC"/>
</dbReference>
<comment type="subunit">
    <text evidence="8">Monomer.</text>
</comment>